<evidence type="ECO:0000256" key="8">
    <source>
        <dbReference type="ARBA" id="ARBA00022787"/>
    </source>
</evidence>
<name>A0A7J6ACJ2_AMEME</name>
<dbReference type="Pfam" id="PF01124">
    <property type="entry name" value="MAPEG"/>
    <property type="match status" value="1"/>
</dbReference>
<dbReference type="Gene3D" id="1.20.120.550">
    <property type="entry name" value="Membrane associated eicosanoid/glutathione metabolism-like domain"/>
    <property type="match status" value="1"/>
</dbReference>
<evidence type="ECO:0000256" key="6">
    <source>
        <dbReference type="ARBA" id="ARBA00022679"/>
    </source>
</evidence>
<evidence type="ECO:0000256" key="12">
    <source>
        <dbReference type="ARBA" id="ARBA00023128"/>
    </source>
</evidence>
<evidence type="ECO:0000256" key="16">
    <source>
        <dbReference type="ARBA" id="ARBA00049385"/>
    </source>
</evidence>
<evidence type="ECO:0000256" key="3">
    <source>
        <dbReference type="ARBA" id="ARBA00004477"/>
    </source>
</evidence>
<proteinExistence type="inferred from homology"/>
<comment type="function">
    <text evidence="1">Conjugation of reduced glutathione to a wide number of exogenous and endogenous hydrophobic electrophiles.</text>
</comment>
<feature type="transmembrane region" description="Helical" evidence="17">
    <location>
        <begin position="52"/>
        <end position="77"/>
    </location>
</feature>
<protein>
    <recommendedName>
        <fullName evidence="15">Microsomal glutathione S-transferase 1</fullName>
        <ecNumber evidence="5">2.5.1.18</ecNumber>
    </recommendedName>
</protein>
<evidence type="ECO:0000256" key="5">
    <source>
        <dbReference type="ARBA" id="ARBA00012452"/>
    </source>
</evidence>
<keyword evidence="6" id="KW-0808">Transferase</keyword>
<comment type="subcellular location">
    <subcellularLocation>
        <location evidence="3">Endoplasmic reticulum membrane</location>
        <topology evidence="3">Multi-pass membrane protein</topology>
    </subcellularLocation>
    <subcellularLocation>
        <location evidence="2">Mitochondrion outer membrane</location>
    </subcellularLocation>
</comment>
<evidence type="ECO:0000256" key="11">
    <source>
        <dbReference type="ARBA" id="ARBA00022990"/>
    </source>
</evidence>
<dbReference type="PANTHER" id="PTHR10689">
    <property type="entry name" value="MICROSOMAL GLUTATHIONE S-TRANSFERASE 1"/>
    <property type="match status" value="1"/>
</dbReference>
<evidence type="ECO:0000256" key="15">
    <source>
        <dbReference type="ARBA" id="ARBA00039397"/>
    </source>
</evidence>
<evidence type="ECO:0000256" key="4">
    <source>
        <dbReference type="ARBA" id="ARBA00010459"/>
    </source>
</evidence>
<evidence type="ECO:0000256" key="14">
    <source>
        <dbReference type="ARBA" id="ARBA00038540"/>
    </source>
</evidence>
<dbReference type="GO" id="GO:0005789">
    <property type="term" value="C:endoplasmic reticulum membrane"/>
    <property type="evidence" value="ECO:0007669"/>
    <property type="project" value="UniProtKB-SubCell"/>
</dbReference>
<dbReference type="AlphaFoldDB" id="A0A7J6ACJ2"/>
<feature type="transmembrane region" description="Helical" evidence="17">
    <location>
        <begin position="171"/>
        <end position="193"/>
    </location>
</feature>
<evidence type="ECO:0000256" key="2">
    <source>
        <dbReference type="ARBA" id="ARBA00004294"/>
    </source>
</evidence>
<evidence type="ECO:0000256" key="10">
    <source>
        <dbReference type="ARBA" id="ARBA00022989"/>
    </source>
</evidence>
<evidence type="ECO:0000256" key="17">
    <source>
        <dbReference type="SAM" id="Phobius"/>
    </source>
</evidence>
<dbReference type="SUPFAM" id="SSF161084">
    <property type="entry name" value="MAPEG domain-like"/>
    <property type="match status" value="1"/>
</dbReference>
<organism evidence="18 19">
    <name type="scientific">Ameiurus melas</name>
    <name type="common">Black bullhead</name>
    <name type="synonym">Silurus melas</name>
    <dbReference type="NCBI Taxonomy" id="219545"/>
    <lineage>
        <taxon>Eukaryota</taxon>
        <taxon>Metazoa</taxon>
        <taxon>Chordata</taxon>
        <taxon>Craniata</taxon>
        <taxon>Vertebrata</taxon>
        <taxon>Euteleostomi</taxon>
        <taxon>Actinopterygii</taxon>
        <taxon>Neopterygii</taxon>
        <taxon>Teleostei</taxon>
        <taxon>Ostariophysi</taxon>
        <taxon>Siluriformes</taxon>
        <taxon>Ictaluridae</taxon>
        <taxon>Ameiurus</taxon>
    </lineage>
</organism>
<accession>A0A7J6ACJ2</accession>
<reference evidence="18 19" key="1">
    <citation type="submission" date="2020-02" db="EMBL/GenBank/DDBJ databases">
        <title>A chromosome-scale genome assembly of the black bullhead catfish (Ameiurus melas).</title>
        <authorList>
            <person name="Wen M."/>
            <person name="Zham M."/>
            <person name="Cabau C."/>
            <person name="Klopp C."/>
            <person name="Donnadieu C."/>
            <person name="Roques C."/>
            <person name="Bouchez O."/>
            <person name="Lampietro C."/>
            <person name="Jouanno E."/>
            <person name="Herpin A."/>
            <person name="Louis A."/>
            <person name="Berthelot C."/>
            <person name="Parey E."/>
            <person name="Roest-Crollius H."/>
            <person name="Braasch I."/>
            <person name="Postlethwait J."/>
            <person name="Robinson-Rechavi M."/>
            <person name="Echchiki A."/>
            <person name="Begum T."/>
            <person name="Montfort J."/>
            <person name="Schartl M."/>
            <person name="Bobe J."/>
            <person name="Guiguen Y."/>
        </authorList>
    </citation>
    <scope>NUCLEOTIDE SEQUENCE [LARGE SCALE GENOMIC DNA]</scope>
    <source>
        <strain evidence="18">M_S1</strain>
        <tissue evidence="18">Blood</tissue>
    </source>
</reference>
<dbReference type="Proteomes" id="UP000593565">
    <property type="component" value="Unassembled WGS sequence"/>
</dbReference>
<evidence type="ECO:0000313" key="19">
    <source>
        <dbReference type="Proteomes" id="UP000593565"/>
    </source>
</evidence>
<comment type="subunit">
    <text evidence="14">Homotrimer; The trimer binds only one molecule of glutathione.</text>
</comment>
<keyword evidence="10 17" id="KW-1133">Transmembrane helix</keyword>
<dbReference type="FunFam" id="1.20.120.550:FF:000002">
    <property type="entry name" value="Microsomal glutathione S-transferase 1"/>
    <property type="match status" value="1"/>
</dbReference>
<dbReference type="InterPro" id="IPR040162">
    <property type="entry name" value="MGST1-like"/>
</dbReference>
<dbReference type="GO" id="GO:0004364">
    <property type="term" value="F:glutathione transferase activity"/>
    <property type="evidence" value="ECO:0007669"/>
    <property type="project" value="UniProtKB-EC"/>
</dbReference>
<keyword evidence="12" id="KW-0496">Mitochondrion</keyword>
<gene>
    <name evidence="18" type="ORF">AMELA_G00181690</name>
</gene>
<evidence type="ECO:0000256" key="7">
    <source>
        <dbReference type="ARBA" id="ARBA00022692"/>
    </source>
</evidence>
<keyword evidence="11" id="KW-0007">Acetylation</keyword>
<evidence type="ECO:0000313" key="18">
    <source>
        <dbReference type="EMBL" id="KAF4079737.1"/>
    </source>
</evidence>
<dbReference type="GO" id="GO:0005741">
    <property type="term" value="C:mitochondrial outer membrane"/>
    <property type="evidence" value="ECO:0007669"/>
    <property type="project" value="UniProtKB-SubCell"/>
</dbReference>
<sequence length="195" mass="22156">MVSTRENPTRNPVVFRTTRQGNTCTNPTDSLVHSRGIHRGTPTMADVIDSEVFLAFSTYATIVILKMMFMSFLTAYFRFTRKAFANTEDTLSAKTPEEKKKMLRVNDDVERVRRCHQNDLENIIPFLVIGLLYTLTGPELSTALLHFRVFVGSRFVHTISYVMALPQPSRALSWIVGIGVTFCMAYNVLTIVLRL</sequence>
<evidence type="ECO:0000256" key="1">
    <source>
        <dbReference type="ARBA" id="ARBA00003701"/>
    </source>
</evidence>
<comment type="catalytic activity">
    <reaction evidence="16">
        <text>RX + glutathione = an S-substituted glutathione + a halide anion + H(+)</text>
        <dbReference type="Rhea" id="RHEA:16437"/>
        <dbReference type="ChEBI" id="CHEBI:15378"/>
        <dbReference type="ChEBI" id="CHEBI:16042"/>
        <dbReference type="ChEBI" id="CHEBI:17792"/>
        <dbReference type="ChEBI" id="CHEBI:57925"/>
        <dbReference type="ChEBI" id="CHEBI:90779"/>
        <dbReference type="EC" id="2.5.1.18"/>
    </reaction>
    <physiologicalReaction direction="left-to-right" evidence="16">
        <dbReference type="Rhea" id="RHEA:16438"/>
    </physiologicalReaction>
</comment>
<keyword evidence="8" id="KW-1000">Mitochondrion outer membrane</keyword>
<keyword evidence="9" id="KW-0256">Endoplasmic reticulum</keyword>
<dbReference type="EMBL" id="JAAGNN010000015">
    <property type="protein sequence ID" value="KAF4079737.1"/>
    <property type="molecule type" value="Genomic_DNA"/>
</dbReference>
<comment type="caution">
    <text evidence="18">The sequence shown here is derived from an EMBL/GenBank/DDBJ whole genome shotgun (WGS) entry which is preliminary data.</text>
</comment>
<keyword evidence="19" id="KW-1185">Reference proteome</keyword>
<dbReference type="EC" id="2.5.1.18" evidence="5"/>
<comment type="similarity">
    <text evidence="4">Belongs to the MAPEG family.</text>
</comment>
<dbReference type="PANTHER" id="PTHR10689:SF6">
    <property type="entry name" value="MICROSOMAL GLUTATHIONE S-TRANSFERASE 1"/>
    <property type="match status" value="1"/>
</dbReference>
<feature type="transmembrane region" description="Helical" evidence="17">
    <location>
        <begin position="123"/>
        <end position="151"/>
    </location>
</feature>
<keyword evidence="7 17" id="KW-0812">Transmembrane</keyword>
<dbReference type="InterPro" id="IPR001129">
    <property type="entry name" value="Membr-assoc_MAPEG"/>
</dbReference>
<keyword evidence="13 17" id="KW-0472">Membrane</keyword>
<dbReference type="InterPro" id="IPR023352">
    <property type="entry name" value="MAPEG-like_dom_sf"/>
</dbReference>
<evidence type="ECO:0000256" key="9">
    <source>
        <dbReference type="ARBA" id="ARBA00022824"/>
    </source>
</evidence>
<evidence type="ECO:0000256" key="13">
    <source>
        <dbReference type="ARBA" id="ARBA00023136"/>
    </source>
</evidence>